<feature type="transmembrane region" description="Helical" evidence="6">
    <location>
        <begin position="101"/>
        <end position="122"/>
    </location>
</feature>
<feature type="transmembrane region" description="Helical" evidence="6">
    <location>
        <begin position="129"/>
        <end position="150"/>
    </location>
</feature>
<keyword evidence="9" id="KW-1185">Reference proteome</keyword>
<proteinExistence type="inferred from homology"/>
<feature type="domain" description="EamA" evidence="7">
    <location>
        <begin position="18"/>
        <end position="146"/>
    </location>
</feature>
<sequence>MSTAAKPVEDMRAQLIGTGILLIGGMLVGLAPIGLRYAVDMGLTSQTTAFWRFTLAVPILLVYYGVRQKKPAKPSLFALAAGAFFALDIGTWHLALTITSVANATFILNLGNVGVGFLAWIFLKDRPSLFWGVAVLLALAGAYFLSMGGAVSAGGGSVTGDALALLAALFVSFYMLFATLARRRGMPALDVLLWATIAESVVAGMMSVSFGDPLIPPSLESLTVPVLLAVFVQIAGQGCIIYGVGRAPASISGLMVLAQPVTAAIISWPLFGERLNAVQLFGAGLIVFGLAVSQVRLPKKKSKPIEAEAEESKKLS</sequence>
<dbReference type="EMBL" id="JBHSSW010000005">
    <property type="protein sequence ID" value="MFC6197490.1"/>
    <property type="molecule type" value="Genomic_DNA"/>
</dbReference>
<evidence type="ECO:0000256" key="1">
    <source>
        <dbReference type="ARBA" id="ARBA00004141"/>
    </source>
</evidence>
<feature type="transmembrane region" description="Helical" evidence="6">
    <location>
        <begin position="222"/>
        <end position="244"/>
    </location>
</feature>
<keyword evidence="4 6" id="KW-1133">Transmembrane helix</keyword>
<evidence type="ECO:0000313" key="8">
    <source>
        <dbReference type="EMBL" id="MFC6197490.1"/>
    </source>
</evidence>
<reference evidence="9" key="1">
    <citation type="journal article" date="2019" name="Int. J. Syst. Evol. Microbiol.">
        <title>The Global Catalogue of Microorganisms (GCM) 10K type strain sequencing project: providing services to taxonomists for standard genome sequencing and annotation.</title>
        <authorList>
            <consortium name="The Broad Institute Genomics Platform"/>
            <consortium name="The Broad Institute Genome Sequencing Center for Infectious Disease"/>
            <person name="Wu L."/>
            <person name="Ma J."/>
        </authorList>
    </citation>
    <scope>NUCLEOTIDE SEQUENCE [LARGE SCALE GENOMIC DNA]</scope>
    <source>
        <strain evidence="9">CGMCC-1.15741</strain>
    </source>
</reference>
<dbReference type="PANTHER" id="PTHR32322:SF2">
    <property type="entry name" value="EAMA DOMAIN-CONTAINING PROTEIN"/>
    <property type="match status" value="1"/>
</dbReference>
<dbReference type="Gene3D" id="1.10.3730.20">
    <property type="match status" value="1"/>
</dbReference>
<dbReference type="SUPFAM" id="SSF103481">
    <property type="entry name" value="Multidrug resistance efflux transporter EmrE"/>
    <property type="match status" value="2"/>
</dbReference>
<feature type="transmembrane region" description="Helical" evidence="6">
    <location>
        <begin position="162"/>
        <end position="180"/>
    </location>
</feature>
<feature type="transmembrane region" description="Helical" evidence="6">
    <location>
        <begin position="49"/>
        <end position="66"/>
    </location>
</feature>
<accession>A0ABW1S7F8</accession>
<name>A0ABW1S7F8_9PROT</name>
<evidence type="ECO:0000313" key="9">
    <source>
        <dbReference type="Proteomes" id="UP001596303"/>
    </source>
</evidence>
<evidence type="ECO:0000256" key="5">
    <source>
        <dbReference type="ARBA" id="ARBA00023136"/>
    </source>
</evidence>
<feature type="transmembrane region" description="Helical" evidence="6">
    <location>
        <begin position="251"/>
        <end position="271"/>
    </location>
</feature>
<evidence type="ECO:0000256" key="4">
    <source>
        <dbReference type="ARBA" id="ARBA00022989"/>
    </source>
</evidence>
<feature type="transmembrane region" description="Helical" evidence="6">
    <location>
        <begin position="192"/>
        <end position="210"/>
    </location>
</feature>
<feature type="transmembrane region" description="Helical" evidence="6">
    <location>
        <begin position="75"/>
        <end position="95"/>
    </location>
</feature>
<evidence type="ECO:0000256" key="2">
    <source>
        <dbReference type="ARBA" id="ARBA00007362"/>
    </source>
</evidence>
<evidence type="ECO:0000259" key="7">
    <source>
        <dbReference type="Pfam" id="PF00892"/>
    </source>
</evidence>
<protein>
    <submittedName>
        <fullName evidence="8">DMT family transporter</fullName>
    </submittedName>
</protein>
<feature type="domain" description="EamA" evidence="7">
    <location>
        <begin position="159"/>
        <end position="292"/>
    </location>
</feature>
<dbReference type="Proteomes" id="UP001596303">
    <property type="component" value="Unassembled WGS sequence"/>
</dbReference>
<dbReference type="RefSeq" id="WP_377376469.1">
    <property type="nucleotide sequence ID" value="NZ_JBHSSW010000005.1"/>
</dbReference>
<evidence type="ECO:0000256" key="3">
    <source>
        <dbReference type="ARBA" id="ARBA00022692"/>
    </source>
</evidence>
<dbReference type="InterPro" id="IPR050638">
    <property type="entry name" value="AA-Vitamin_Transporters"/>
</dbReference>
<dbReference type="Pfam" id="PF00892">
    <property type="entry name" value="EamA"/>
    <property type="match status" value="2"/>
</dbReference>
<comment type="subcellular location">
    <subcellularLocation>
        <location evidence="1">Membrane</location>
        <topology evidence="1">Multi-pass membrane protein</topology>
    </subcellularLocation>
</comment>
<dbReference type="InterPro" id="IPR037185">
    <property type="entry name" value="EmrE-like"/>
</dbReference>
<organism evidence="8 9">
    <name type="scientific">Ponticaulis profundi</name>
    <dbReference type="NCBI Taxonomy" id="2665222"/>
    <lineage>
        <taxon>Bacteria</taxon>
        <taxon>Pseudomonadati</taxon>
        <taxon>Pseudomonadota</taxon>
        <taxon>Alphaproteobacteria</taxon>
        <taxon>Hyphomonadales</taxon>
        <taxon>Hyphomonadaceae</taxon>
        <taxon>Ponticaulis</taxon>
    </lineage>
</organism>
<gene>
    <name evidence="8" type="ORF">ACFQDM_05345</name>
</gene>
<feature type="transmembrane region" description="Helical" evidence="6">
    <location>
        <begin position="277"/>
        <end position="295"/>
    </location>
</feature>
<feature type="transmembrane region" description="Helical" evidence="6">
    <location>
        <begin position="15"/>
        <end position="37"/>
    </location>
</feature>
<dbReference type="InterPro" id="IPR000620">
    <property type="entry name" value="EamA_dom"/>
</dbReference>
<comment type="caution">
    <text evidence="8">The sequence shown here is derived from an EMBL/GenBank/DDBJ whole genome shotgun (WGS) entry which is preliminary data.</text>
</comment>
<comment type="similarity">
    <text evidence="2">Belongs to the EamA transporter family.</text>
</comment>
<keyword evidence="3 6" id="KW-0812">Transmembrane</keyword>
<dbReference type="PANTHER" id="PTHR32322">
    <property type="entry name" value="INNER MEMBRANE TRANSPORTER"/>
    <property type="match status" value="1"/>
</dbReference>
<evidence type="ECO:0000256" key="6">
    <source>
        <dbReference type="SAM" id="Phobius"/>
    </source>
</evidence>
<keyword evidence="5 6" id="KW-0472">Membrane</keyword>